<evidence type="ECO:0000313" key="3">
    <source>
        <dbReference type="EMBL" id="QRN53416.1"/>
    </source>
</evidence>
<keyword evidence="4" id="KW-1185">Reference proteome</keyword>
<reference evidence="3 4" key="1">
    <citation type="submission" date="2020-10" db="EMBL/GenBank/DDBJ databases">
        <title>Phylogeny of dyella-like bacteria.</title>
        <authorList>
            <person name="Fu J."/>
        </authorList>
    </citation>
    <scope>NUCLEOTIDE SEQUENCE [LARGE SCALE GENOMIC DNA]</scope>
    <source>
        <strain evidence="3 4">DHOB09</strain>
    </source>
</reference>
<dbReference type="Proteomes" id="UP000663181">
    <property type="component" value="Chromosome"/>
</dbReference>
<evidence type="ECO:0000259" key="2">
    <source>
        <dbReference type="Pfam" id="PF12883"/>
    </source>
</evidence>
<feature type="signal peptide" evidence="1">
    <location>
        <begin position="1"/>
        <end position="25"/>
    </location>
</feature>
<gene>
    <name evidence="3" type="ORF">ISN74_18680</name>
</gene>
<protein>
    <submittedName>
        <fullName evidence="3">DUF3828 domain-containing protein</fullName>
    </submittedName>
</protein>
<dbReference type="EMBL" id="CP064030">
    <property type="protein sequence ID" value="QRN53416.1"/>
    <property type="molecule type" value="Genomic_DNA"/>
</dbReference>
<dbReference type="Gene3D" id="3.10.450.50">
    <property type="match status" value="1"/>
</dbReference>
<dbReference type="InterPro" id="IPR024289">
    <property type="entry name" value="DUF3828"/>
</dbReference>
<organism evidence="3 4">
    <name type="scientific">Dyella caseinilytica</name>
    <dbReference type="NCBI Taxonomy" id="1849581"/>
    <lineage>
        <taxon>Bacteria</taxon>
        <taxon>Pseudomonadati</taxon>
        <taxon>Pseudomonadota</taxon>
        <taxon>Gammaproteobacteria</taxon>
        <taxon>Lysobacterales</taxon>
        <taxon>Rhodanobacteraceae</taxon>
        <taxon>Dyella</taxon>
    </lineage>
</organism>
<evidence type="ECO:0000313" key="4">
    <source>
        <dbReference type="Proteomes" id="UP000663181"/>
    </source>
</evidence>
<accession>A0ABX7GTS1</accession>
<evidence type="ECO:0000256" key="1">
    <source>
        <dbReference type="SAM" id="SignalP"/>
    </source>
</evidence>
<name>A0ABX7GTS1_9GAMM</name>
<dbReference type="RefSeq" id="WP_188795280.1">
    <property type="nucleotide sequence ID" value="NZ_BMIZ01000001.1"/>
</dbReference>
<sequence length="157" mass="17873">MLKKLSSIGLVLLLICTLHPSAAAAQDYATPEADVKAFYPWYIKQVDQLKDVLFDDHIYIYVEKTTVDALRDDAKHDKLPGDSDYFMKVQDVDPPDWNSHTVIRPAVMLDDVAVILATFGIAGTKSNLVIFLRKHGDTWKIMKVEDTQDHFWPPSRK</sequence>
<feature type="chain" id="PRO_5045933920" evidence="1">
    <location>
        <begin position="26"/>
        <end position="157"/>
    </location>
</feature>
<feature type="domain" description="DUF3828" evidence="2">
    <location>
        <begin position="31"/>
        <end position="147"/>
    </location>
</feature>
<keyword evidence="1" id="KW-0732">Signal</keyword>
<dbReference type="Pfam" id="PF12883">
    <property type="entry name" value="DUF3828"/>
    <property type="match status" value="1"/>
</dbReference>
<proteinExistence type="predicted"/>